<organism evidence="1 2">
    <name type="scientific">Trichonephila inaurata madagascariensis</name>
    <dbReference type="NCBI Taxonomy" id="2747483"/>
    <lineage>
        <taxon>Eukaryota</taxon>
        <taxon>Metazoa</taxon>
        <taxon>Ecdysozoa</taxon>
        <taxon>Arthropoda</taxon>
        <taxon>Chelicerata</taxon>
        <taxon>Arachnida</taxon>
        <taxon>Araneae</taxon>
        <taxon>Araneomorphae</taxon>
        <taxon>Entelegynae</taxon>
        <taxon>Araneoidea</taxon>
        <taxon>Nephilidae</taxon>
        <taxon>Trichonephila</taxon>
        <taxon>Trichonephila inaurata</taxon>
    </lineage>
</organism>
<dbReference type="Proteomes" id="UP000886998">
    <property type="component" value="Unassembled WGS sequence"/>
</dbReference>
<proteinExistence type="predicted"/>
<gene>
    <name evidence="1" type="ORF">TNIN_334821</name>
</gene>
<evidence type="ECO:0000313" key="1">
    <source>
        <dbReference type="EMBL" id="GFY41416.1"/>
    </source>
</evidence>
<protein>
    <submittedName>
        <fullName evidence="1">Uncharacterized protein</fullName>
    </submittedName>
</protein>
<name>A0A8X7BQX3_9ARAC</name>
<keyword evidence="2" id="KW-1185">Reference proteome</keyword>
<accession>A0A8X7BQX3</accession>
<dbReference type="OrthoDB" id="10338185at2759"/>
<dbReference type="EMBL" id="BMAV01002488">
    <property type="protein sequence ID" value="GFY41416.1"/>
    <property type="molecule type" value="Genomic_DNA"/>
</dbReference>
<reference evidence="1" key="1">
    <citation type="submission" date="2020-08" db="EMBL/GenBank/DDBJ databases">
        <title>Multicomponent nature underlies the extraordinary mechanical properties of spider dragline silk.</title>
        <authorList>
            <person name="Kono N."/>
            <person name="Nakamura H."/>
            <person name="Mori M."/>
            <person name="Yoshida Y."/>
            <person name="Ohtoshi R."/>
            <person name="Malay A.D."/>
            <person name="Moran D.A.P."/>
            <person name="Tomita M."/>
            <person name="Numata K."/>
            <person name="Arakawa K."/>
        </authorList>
    </citation>
    <scope>NUCLEOTIDE SEQUENCE</scope>
</reference>
<evidence type="ECO:0000313" key="2">
    <source>
        <dbReference type="Proteomes" id="UP000886998"/>
    </source>
</evidence>
<sequence>MNSDKLLGREPMRKFRDQFPELLNTCQTIQGEEARLYTSEVRIFPQPLPENVVWRVDFSRVQEAKGLRSASSKGGCEQVAVADDRGKLEWNSVPFSSEQSF</sequence>
<dbReference type="AlphaFoldDB" id="A0A8X7BQX3"/>
<comment type="caution">
    <text evidence="1">The sequence shown here is derived from an EMBL/GenBank/DDBJ whole genome shotgun (WGS) entry which is preliminary data.</text>
</comment>